<evidence type="ECO:0000256" key="6">
    <source>
        <dbReference type="ARBA" id="ARBA00022989"/>
    </source>
</evidence>
<feature type="transmembrane region" description="Helical" evidence="11">
    <location>
        <begin position="208"/>
        <end position="231"/>
    </location>
</feature>
<evidence type="ECO:0000256" key="7">
    <source>
        <dbReference type="ARBA" id="ARBA00023136"/>
    </source>
</evidence>
<keyword evidence="8" id="KW-0576">Peroxisome</keyword>
<comment type="subcellular location">
    <subcellularLocation>
        <location evidence="1">Peroxisome membrane</location>
        <topology evidence="1">Multi-pass membrane protein</topology>
    </subcellularLocation>
</comment>
<evidence type="ECO:0008006" key="14">
    <source>
        <dbReference type="Google" id="ProtNLM"/>
    </source>
</evidence>
<evidence type="ECO:0000313" key="12">
    <source>
        <dbReference type="EMBL" id="DAZ94679.1"/>
    </source>
</evidence>
<accession>A0AAV2YPX9</accession>
<dbReference type="GO" id="GO:0044610">
    <property type="term" value="F:FMN transmembrane transporter activity"/>
    <property type="evidence" value="ECO:0007669"/>
    <property type="project" value="TreeGrafter"/>
</dbReference>
<dbReference type="EMBL" id="DAKRPA010000238">
    <property type="protein sequence ID" value="DAZ94679.1"/>
    <property type="molecule type" value="Genomic_DNA"/>
</dbReference>
<feature type="transmembrane region" description="Helical" evidence="11">
    <location>
        <begin position="6"/>
        <end position="26"/>
    </location>
</feature>
<gene>
    <name evidence="12" type="ORF">N0F65_002388</name>
</gene>
<dbReference type="PANTHER" id="PTHR45939">
    <property type="entry name" value="PEROXISOMAL MEMBRANE PROTEIN PMP34-RELATED"/>
    <property type="match status" value="1"/>
</dbReference>
<reference evidence="12" key="1">
    <citation type="submission" date="2022-11" db="EMBL/GenBank/DDBJ databases">
        <authorList>
            <person name="Morgan W.R."/>
            <person name="Tartar A."/>
        </authorList>
    </citation>
    <scope>NUCLEOTIDE SEQUENCE</scope>
    <source>
        <strain evidence="12">ARSEF 373</strain>
    </source>
</reference>
<dbReference type="PROSITE" id="PS50920">
    <property type="entry name" value="SOLCAR"/>
    <property type="match status" value="3"/>
</dbReference>
<dbReference type="InterPro" id="IPR052217">
    <property type="entry name" value="Mito/Peroxisomal_Carrier"/>
</dbReference>
<evidence type="ECO:0000256" key="11">
    <source>
        <dbReference type="SAM" id="Phobius"/>
    </source>
</evidence>
<feature type="transmembrane region" description="Helical" evidence="11">
    <location>
        <begin position="286"/>
        <end position="311"/>
    </location>
</feature>
<dbReference type="InterPro" id="IPR023395">
    <property type="entry name" value="MCP_dom_sf"/>
</dbReference>
<evidence type="ECO:0000256" key="5">
    <source>
        <dbReference type="ARBA" id="ARBA00022737"/>
    </source>
</evidence>
<dbReference type="GO" id="GO:0015217">
    <property type="term" value="F:ADP transmembrane transporter activity"/>
    <property type="evidence" value="ECO:0007669"/>
    <property type="project" value="TreeGrafter"/>
</dbReference>
<keyword evidence="13" id="KW-1185">Reference proteome</keyword>
<evidence type="ECO:0000256" key="4">
    <source>
        <dbReference type="ARBA" id="ARBA00022692"/>
    </source>
</evidence>
<keyword evidence="3 10" id="KW-0813">Transport</keyword>
<comment type="similarity">
    <text evidence="2 10">Belongs to the mitochondrial carrier (TC 2.A.29) family.</text>
</comment>
<dbReference type="GO" id="GO:0005347">
    <property type="term" value="F:ATP transmembrane transporter activity"/>
    <property type="evidence" value="ECO:0007669"/>
    <property type="project" value="TreeGrafter"/>
</dbReference>
<feature type="repeat" description="Solcar" evidence="9">
    <location>
        <begin position="3"/>
        <end position="94"/>
    </location>
</feature>
<feature type="transmembrane region" description="Helical" evidence="11">
    <location>
        <begin position="117"/>
        <end position="136"/>
    </location>
</feature>
<sequence>MDKEALGHGIAGTAGGMVAMAALYPLDQIKTIMQVEDANRKDDGDTKRSGFWTRAFAIVKQERWNVYQGHVSTQVALGWSNFVYFFCYNRLKSGVLRRTKQDTNALVKNTITPTQNLVLSCIAGIINVYLTAPLWVVNMRLKSKDHAKFRGMLDCALQIVSSEGVLALWNGTLASLMLVSNPVIHYFSYERMKTALQQLRARALGKEVSISATEIFVLGALAKSLTTVITYPLQVAQSVMRIKQASQKAQDPRSKKSNPEGLSECIQSIYSDKGIQGLFAGMEAKLLQTVLTAAITLVTYEKLLAFIMLFMNGKPKAISKSAA</sequence>
<dbReference type="Gene3D" id="1.50.40.10">
    <property type="entry name" value="Mitochondrial carrier domain"/>
    <property type="match status" value="1"/>
</dbReference>
<evidence type="ECO:0000256" key="3">
    <source>
        <dbReference type="ARBA" id="ARBA00022448"/>
    </source>
</evidence>
<feature type="transmembrane region" description="Helical" evidence="11">
    <location>
        <begin position="167"/>
        <end position="187"/>
    </location>
</feature>
<reference evidence="12" key="2">
    <citation type="journal article" date="2023" name="Microbiol Resour">
        <title>Decontamination and Annotation of the Draft Genome Sequence of the Oomycete Lagenidium giganteum ARSEF 373.</title>
        <authorList>
            <person name="Morgan W.R."/>
            <person name="Tartar A."/>
        </authorList>
    </citation>
    <scope>NUCLEOTIDE SEQUENCE</scope>
    <source>
        <strain evidence="12">ARSEF 373</strain>
    </source>
</reference>
<keyword evidence="5" id="KW-0677">Repeat</keyword>
<keyword evidence="4 9" id="KW-0812">Transmembrane</keyword>
<protein>
    <recommendedName>
        <fullName evidence="14">Mitochondrial carrier protein</fullName>
    </recommendedName>
</protein>
<evidence type="ECO:0000256" key="1">
    <source>
        <dbReference type="ARBA" id="ARBA00004585"/>
    </source>
</evidence>
<organism evidence="12 13">
    <name type="scientific">Lagenidium giganteum</name>
    <dbReference type="NCBI Taxonomy" id="4803"/>
    <lineage>
        <taxon>Eukaryota</taxon>
        <taxon>Sar</taxon>
        <taxon>Stramenopiles</taxon>
        <taxon>Oomycota</taxon>
        <taxon>Peronosporomycetes</taxon>
        <taxon>Pythiales</taxon>
        <taxon>Pythiaceae</taxon>
    </lineage>
</organism>
<evidence type="ECO:0000313" key="13">
    <source>
        <dbReference type="Proteomes" id="UP001146120"/>
    </source>
</evidence>
<evidence type="ECO:0000256" key="10">
    <source>
        <dbReference type="RuleBase" id="RU000488"/>
    </source>
</evidence>
<feature type="repeat" description="Solcar" evidence="9">
    <location>
        <begin position="111"/>
        <end position="195"/>
    </location>
</feature>
<dbReference type="GO" id="GO:0005778">
    <property type="term" value="C:peroxisomal membrane"/>
    <property type="evidence" value="ECO:0007669"/>
    <property type="project" value="UniProtKB-SubCell"/>
</dbReference>
<dbReference type="GO" id="GO:0080122">
    <property type="term" value="F:AMP transmembrane transporter activity"/>
    <property type="evidence" value="ECO:0007669"/>
    <property type="project" value="TreeGrafter"/>
</dbReference>
<feature type="repeat" description="Solcar" evidence="9">
    <location>
        <begin position="210"/>
        <end position="306"/>
    </location>
</feature>
<dbReference type="GO" id="GO:0015228">
    <property type="term" value="F:coenzyme A transmembrane transporter activity"/>
    <property type="evidence" value="ECO:0007669"/>
    <property type="project" value="TreeGrafter"/>
</dbReference>
<keyword evidence="6 11" id="KW-1133">Transmembrane helix</keyword>
<dbReference type="GO" id="GO:0051724">
    <property type="term" value="F:NAD transmembrane transporter activity"/>
    <property type="evidence" value="ECO:0007669"/>
    <property type="project" value="TreeGrafter"/>
</dbReference>
<dbReference type="Pfam" id="PF00153">
    <property type="entry name" value="Mito_carr"/>
    <property type="match status" value="3"/>
</dbReference>
<evidence type="ECO:0000256" key="8">
    <source>
        <dbReference type="ARBA" id="ARBA00023140"/>
    </source>
</evidence>
<evidence type="ECO:0000256" key="9">
    <source>
        <dbReference type="PROSITE-ProRule" id="PRU00282"/>
    </source>
</evidence>
<evidence type="ECO:0000256" key="2">
    <source>
        <dbReference type="ARBA" id="ARBA00006375"/>
    </source>
</evidence>
<keyword evidence="7 9" id="KW-0472">Membrane</keyword>
<dbReference type="GO" id="GO:0015230">
    <property type="term" value="F:FAD transmembrane transporter activity"/>
    <property type="evidence" value="ECO:0007669"/>
    <property type="project" value="TreeGrafter"/>
</dbReference>
<dbReference type="AlphaFoldDB" id="A0AAV2YPX9"/>
<name>A0AAV2YPX9_9STRA</name>
<dbReference type="Proteomes" id="UP001146120">
    <property type="component" value="Unassembled WGS sequence"/>
</dbReference>
<dbReference type="PANTHER" id="PTHR45939:SF5">
    <property type="entry name" value="PEROXISOMAL MEMBRANE PROTEIN PMP34"/>
    <property type="match status" value="1"/>
</dbReference>
<proteinExistence type="inferred from homology"/>
<dbReference type="SUPFAM" id="SSF103506">
    <property type="entry name" value="Mitochondrial carrier"/>
    <property type="match status" value="1"/>
</dbReference>
<dbReference type="InterPro" id="IPR018108">
    <property type="entry name" value="MCP_transmembrane"/>
</dbReference>
<comment type="caution">
    <text evidence="12">The sequence shown here is derived from an EMBL/GenBank/DDBJ whole genome shotgun (WGS) entry which is preliminary data.</text>
</comment>